<protein>
    <submittedName>
        <fullName evidence="2">Uncharacterized protein</fullName>
    </submittedName>
</protein>
<evidence type="ECO:0000313" key="2">
    <source>
        <dbReference type="EMBL" id="CAL1680908.1"/>
    </source>
</evidence>
<dbReference type="EMBL" id="OZ034825">
    <property type="protein sequence ID" value="CAL1680908.1"/>
    <property type="molecule type" value="Genomic_DNA"/>
</dbReference>
<keyword evidence="3" id="KW-1185">Reference proteome</keyword>
<sequence>MSQSLHLLEMSEGLSNPLYPYFQQSSHKNNDKPKASDNIGDMDLLQAYGIDFSKFSLTNSDNPSVKNTPVCNRSLPDNNINNIDTMDTFNLTLNTSAIKSPNNWTKFE</sequence>
<gene>
    <name evidence="2" type="ORF">LPLAT_LOCUS6850</name>
</gene>
<proteinExistence type="predicted"/>
<reference evidence="2" key="1">
    <citation type="submission" date="2024-04" db="EMBL/GenBank/DDBJ databases">
        <authorList>
            <consortium name="Molecular Ecology Group"/>
        </authorList>
    </citation>
    <scope>NUCLEOTIDE SEQUENCE</scope>
</reference>
<evidence type="ECO:0000256" key="1">
    <source>
        <dbReference type="SAM" id="MobiDB-lite"/>
    </source>
</evidence>
<feature type="region of interest" description="Disordered" evidence="1">
    <location>
        <begin position="19"/>
        <end position="39"/>
    </location>
</feature>
<accession>A0AAV2NL33</accession>
<organism evidence="2 3">
    <name type="scientific">Lasius platythorax</name>
    <dbReference type="NCBI Taxonomy" id="488582"/>
    <lineage>
        <taxon>Eukaryota</taxon>
        <taxon>Metazoa</taxon>
        <taxon>Ecdysozoa</taxon>
        <taxon>Arthropoda</taxon>
        <taxon>Hexapoda</taxon>
        <taxon>Insecta</taxon>
        <taxon>Pterygota</taxon>
        <taxon>Neoptera</taxon>
        <taxon>Endopterygota</taxon>
        <taxon>Hymenoptera</taxon>
        <taxon>Apocrita</taxon>
        <taxon>Aculeata</taxon>
        <taxon>Formicoidea</taxon>
        <taxon>Formicidae</taxon>
        <taxon>Formicinae</taxon>
        <taxon>Lasius</taxon>
        <taxon>Lasius</taxon>
    </lineage>
</organism>
<name>A0AAV2NL33_9HYME</name>
<dbReference type="AlphaFoldDB" id="A0AAV2NL33"/>
<dbReference type="Proteomes" id="UP001497644">
    <property type="component" value="Chromosome 2"/>
</dbReference>
<evidence type="ECO:0000313" key="3">
    <source>
        <dbReference type="Proteomes" id="UP001497644"/>
    </source>
</evidence>